<dbReference type="SMART" id="SM01388">
    <property type="entry name" value="Mob1_phocein"/>
    <property type="match status" value="1"/>
</dbReference>
<sequence length="419" mass="47598">MGACSSTPMSRAMVVEGVTDHPTNMQLPSHSINKPSRSQTLRTPPSLSSFNSESNARRKDLSENDLDGHTGKRCVSATVAPGKRRPAIRRPSIISGPGALDINSNSKHHTPGFGTVGSEYSGESRSSFLIVDIKEDMVQEEFLSFQAPRPVNSINTEEGRVPVQTTAREMFFGSFEQRHPSFKLYYSRPVAFCYEQSPFFQTISPGATAGMNDSAKMKEYRITIQDVQLPQGEHLNQWLGKHAIHFYNAISVFFHRISRLCTAETCPIMNAGSQFEYKWKDSRDRIASVTAPKYMQLLFEWINGEISDPKKFPMPCYTENIVEGVKSSTQFTNHPQFPDNFRTIVSNILRRLWRVIAHLYYSHFKRIRAIGLEAELNARFSHLAFVVLEFNLLTPAELRPLRSLILMRLPENLTKCIEW</sequence>
<dbReference type="InterPro" id="IPR036703">
    <property type="entry name" value="MOB_kinase_act_sf"/>
</dbReference>
<protein>
    <recommendedName>
        <fullName evidence="3">Mob1/phocein family protein</fullName>
    </recommendedName>
</protein>
<dbReference type="Gene3D" id="1.20.140.30">
    <property type="entry name" value="MOB kinase activator"/>
    <property type="match status" value="1"/>
</dbReference>
<dbReference type="InterPro" id="IPR005301">
    <property type="entry name" value="MOB_kinase_act_fam"/>
</dbReference>
<feature type="compositionally biased region" description="Basic and acidic residues" evidence="1">
    <location>
        <begin position="55"/>
        <end position="70"/>
    </location>
</feature>
<name>A0A0H5R718_9EUKA</name>
<proteinExistence type="predicted"/>
<evidence type="ECO:0000256" key="1">
    <source>
        <dbReference type="SAM" id="MobiDB-lite"/>
    </source>
</evidence>
<dbReference type="SUPFAM" id="SSF101152">
    <property type="entry name" value="Mob1/phocein"/>
    <property type="match status" value="1"/>
</dbReference>
<dbReference type="Pfam" id="PF03637">
    <property type="entry name" value="Mob1_phocein"/>
    <property type="match status" value="1"/>
</dbReference>
<reference evidence="2" key="1">
    <citation type="submission" date="2015-04" db="EMBL/GenBank/DDBJ databases">
        <title>The genome sequence of the plant pathogenic Rhizarian Plasmodiophora brassicae reveals insights in its biotrophic life cycle and the origin of chitin synthesis.</title>
        <authorList>
            <person name="Schwelm A."/>
            <person name="Fogelqvist J."/>
            <person name="Knaust A."/>
            <person name="Julke S."/>
            <person name="Lilja T."/>
            <person name="Dhandapani V."/>
            <person name="Bonilla-Rosso G."/>
            <person name="Karlsson M."/>
            <person name="Shevchenko A."/>
            <person name="Choi S.R."/>
            <person name="Kim H.G."/>
            <person name="Park J.Y."/>
            <person name="Lim Y.P."/>
            <person name="Ludwig-Muller J."/>
            <person name="Dixelius C."/>
        </authorList>
    </citation>
    <scope>NUCLEOTIDE SEQUENCE</scope>
    <source>
        <tissue evidence="2">Potato root galls</tissue>
    </source>
</reference>
<evidence type="ECO:0000313" key="2">
    <source>
        <dbReference type="EMBL" id="CRZ09547.1"/>
    </source>
</evidence>
<feature type="region of interest" description="Disordered" evidence="1">
    <location>
        <begin position="21"/>
        <end position="106"/>
    </location>
</feature>
<evidence type="ECO:0008006" key="3">
    <source>
        <dbReference type="Google" id="ProtNLM"/>
    </source>
</evidence>
<dbReference type="AlphaFoldDB" id="A0A0H5R718"/>
<dbReference type="PANTHER" id="PTHR22599">
    <property type="entry name" value="MPS ONE BINDER KINASE ACTIVATOR-LIKE MOB"/>
    <property type="match status" value="1"/>
</dbReference>
<organism evidence="2">
    <name type="scientific">Spongospora subterranea</name>
    <dbReference type="NCBI Taxonomy" id="70186"/>
    <lineage>
        <taxon>Eukaryota</taxon>
        <taxon>Sar</taxon>
        <taxon>Rhizaria</taxon>
        <taxon>Endomyxa</taxon>
        <taxon>Phytomyxea</taxon>
        <taxon>Plasmodiophorida</taxon>
        <taxon>Plasmodiophoridae</taxon>
        <taxon>Spongospora</taxon>
    </lineage>
</organism>
<dbReference type="EMBL" id="HACM01009105">
    <property type="protein sequence ID" value="CRZ09547.1"/>
    <property type="molecule type" value="Transcribed_RNA"/>
</dbReference>
<feature type="compositionally biased region" description="Polar residues" evidence="1">
    <location>
        <begin position="21"/>
        <end position="54"/>
    </location>
</feature>
<accession>A0A0H5R718</accession>